<evidence type="ECO:0000313" key="2">
    <source>
        <dbReference type="Proteomes" id="UP001487305"/>
    </source>
</evidence>
<dbReference type="Proteomes" id="UP001487305">
    <property type="component" value="Unassembled WGS sequence"/>
</dbReference>
<dbReference type="RefSeq" id="WP_349227813.1">
    <property type="nucleotide sequence ID" value="NZ_JBBNOP010000013.1"/>
</dbReference>
<name>A0ABV1JGT8_9ACTN</name>
<reference evidence="1 2" key="1">
    <citation type="submission" date="2024-04" db="EMBL/GenBank/DDBJ databases">
        <title>Human intestinal bacterial collection.</title>
        <authorList>
            <person name="Pauvert C."/>
            <person name="Hitch T.C.A."/>
            <person name="Clavel T."/>
        </authorList>
    </citation>
    <scope>NUCLEOTIDE SEQUENCE [LARGE SCALE GENOMIC DNA]</scope>
    <source>
        <strain evidence="1 2">CLA-KB-H42</strain>
    </source>
</reference>
<proteinExistence type="predicted"/>
<protein>
    <submittedName>
        <fullName evidence="1">Uncharacterized protein</fullName>
    </submittedName>
</protein>
<accession>A0ABV1JGT8</accession>
<sequence length="226" mass="25982">MYNELGVGCNATFTNQYVDAAAIEDDAYSRQIAEALAASSPVRNGVIIFSNEVNAYVKSNHPQLIRVSSTTKEIESKEAIEQELAGFDRVVLSYNLTKDEGFIRELSRPDKIEVMVNEYCMLRCPFRKVHYSKTSEDQVKGRPSGFTCKHEASPQAYGFLQGLLYGDAFLRNEDASRYSKDLNIEHFKIVGRGLARYDIVDSYLYYLVKPEHWYEVRDYLIHRNYL</sequence>
<dbReference type="EMBL" id="JBBNOP010000013">
    <property type="protein sequence ID" value="MEQ3363882.1"/>
    <property type="molecule type" value="Genomic_DNA"/>
</dbReference>
<keyword evidence="2" id="KW-1185">Reference proteome</keyword>
<gene>
    <name evidence="1" type="ORF">AAA083_12930</name>
</gene>
<organism evidence="1 2">
    <name type="scientific">Raoultibacter massiliensis</name>
    <dbReference type="NCBI Taxonomy" id="1852371"/>
    <lineage>
        <taxon>Bacteria</taxon>
        <taxon>Bacillati</taxon>
        <taxon>Actinomycetota</taxon>
        <taxon>Coriobacteriia</taxon>
        <taxon>Eggerthellales</taxon>
        <taxon>Eggerthellaceae</taxon>
        <taxon>Raoultibacter</taxon>
    </lineage>
</organism>
<evidence type="ECO:0000313" key="1">
    <source>
        <dbReference type="EMBL" id="MEQ3363882.1"/>
    </source>
</evidence>
<comment type="caution">
    <text evidence="1">The sequence shown here is derived from an EMBL/GenBank/DDBJ whole genome shotgun (WGS) entry which is preliminary data.</text>
</comment>